<dbReference type="AlphaFoldDB" id="A0A150IJE3"/>
<evidence type="ECO:0000256" key="1">
    <source>
        <dbReference type="ARBA" id="ARBA00022737"/>
    </source>
</evidence>
<feature type="domain" description="AAA+ ATPase" evidence="4">
    <location>
        <begin position="5"/>
        <end position="142"/>
    </location>
</feature>
<keyword evidence="2" id="KW-0547">Nucleotide-binding</keyword>
<dbReference type="Gene3D" id="1.10.8.60">
    <property type="match status" value="1"/>
</dbReference>
<dbReference type="Gene3D" id="3.40.50.300">
    <property type="entry name" value="P-loop containing nucleotide triphosphate hydrolases"/>
    <property type="match status" value="1"/>
</dbReference>
<evidence type="ECO:0000313" key="6">
    <source>
        <dbReference type="Proteomes" id="UP000075398"/>
    </source>
</evidence>
<dbReference type="InterPro" id="IPR003959">
    <property type="entry name" value="ATPase_AAA_core"/>
</dbReference>
<dbReference type="SUPFAM" id="SSF52540">
    <property type="entry name" value="P-loop containing nucleoside triphosphate hydrolases"/>
    <property type="match status" value="1"/>
</dbReference>
<dbReference type="InterPro" id="IPR003593">
    <property type="entry name" value="AAA+_ATPase"/>
</dbReference>
<dbReference type="PANTHER" id="PTHR23077">
    <property type="entry name" value="AAA-FAMILY ATPASE"/>
    <property type="match status" value="1"/>
</dbReference>
<dbReference type="PANTHER" id="PTHR23077:SF171">
    <property type="entry name" value="NUCLEAR VALOSIN-CONTAINING PROTEIN-LIKE"/>
    <property type="match status" value="1"/>
</dbReference>
<accession>A0A150IJE3</accession>
<keyword evidence="3" id="KW-0067">ATP-binding</keyword>
<dbReference type="InterPro" id="IPR027417">
    <property type="entry name" value="P-loop_NTPase"/>
</dbReference>
<dbReference type="EMBL" id="LNGC01000258">
    <property type="protein sequence ID" value="KYC44754.1"/>
    <property type="molecule type" value="Genomic_DNA"/>
</dbReference>
<dbReference type="InterPro" id="IPR050168">
    <property type="entry name" value="AAA_ATPase_domain"/>
</dbReference>
<evidence type="ECO:0000313" key="5">
    <source>
        <dbReference type="EMBL" id="KYC44754.1"/>
    </source>
</evidence>
<keyword evidence="1" id="KW-0677">Repeat</keyword>
<dbReference type="Proteomes" id="UP000075398">
    <property type="component" value="Unassembled WGS sequence"/>
</dbReference>
<sequence>MGIRPPKGIFLYGPPGCGKTLLAKAVAGESEANFISIKGPEILSKWVGESEKTMREIFRKARQAAPTVIFFDEIDAIAPRRGGDEGTRVSERLVNQLLTELDGLEELSQVVVIGATNRPDMVDPGLLRPGRFDKIILVHAPDLKARKKIFEIHTNKMPLDKDVNLDELSKLTEDYSGADIEAICREAAMTALRADITSKIVTKEQFMSALKQISPSLPEEVRREYDKRKYEKLAHIYG</sequence>
<comment type="caution">
    <text evidence="5">The sequence shown here is derived from an EMBL/GenBank/DDBJ whole genome shotgun (WGS) entry which is preliminary data.</text>
</comment>
<dbReference type="Pfam" id="PF00004">
    <property type="entry name" value="AAA"/>
    <property type="match status" value="1"/>
</dbReference>
<dbReference type="Pfam" id="PF17862">
    <property type="entry name" value="AAA_lid_3"/>
    <property type="match status" value="1"/>
</dbReference>
<dbReference type="STRING" id="1705564.APG08_01383"/>
<dbReference type="CDD" id="cd19511">
    <property type="entry name" value="RecA-like_CDC48_r2-like"/>
    <property type="match status" value="1"/>
</dbReference>
<dbReference type="GO" id="GO:0016887">
    <property type="term" value="F:ATP hydrolysis activity"/>
    <property type="evidence" value="ECO:0007669"/>
    <property type="project" value="InterPro"/>
</dbReference>
<proteinExistence type="predicted"/>
<evidence type="ECO:0000259" key="4">
    <source>
        <dbReference type="SMART" id="SM00382"/>
    </source>
</evidence>
<dbReference type="PATRIC" id="fig|1705409.3.peg.2476"/>
<dbReference type="FunFam" id="1.10.8.60:FF:000038">
    <property type="entry name" value="spermatogenesis-associated protein 5-like protein 1"/>
    <property type="match status" value="1"/>
</dbReference>
<dbReference type="SMART" id="SM00382">
    <property type="entry name" value="AAA"/>
    <property type="match status" value="1"/>
</dbReference>
<dbReference type="InterPro" id="IPR041569">
    <property type="entry name" value="AAA_lid_3"/>
</dbReference>
<protein>
    <submittedName>
        <fullName evidence="5">VCP-like ATPase</fullName>
    </submittedName>
</protein>
<organism evidence="5 6">
    <name type="scientific">Candidatus Methanofastidiosum methylothiophilum</name>
    <dbReference type="NCBI Taxonomy" id="1705564"/>
    <lineage>
        <taxon>Archaea</taxon>
        <taxon>Methanobacteriati</taxon>
        <taxon>Methanobacteriota</taxon>
        <taxon>Stenosarchaea group</taxon>
        <taxon>Candidatus Methanofastidiosia</taxon>
        <taxon>Candidatus Methanofastidiosales</taxon>
        <taxon>Candidatus Methanofastidiosaceae</taxon>
        <taxon>Candidatus Methanofastidiosum</taxon>
    </lineage>
</organism>
<reference evidence="5 6" key="1">
    <citation type="journal article" date="2016" name="ISME J.">
        <title>Chasing the elusive Euryarchaeota class WSA2: genomes reveal a uniquely fastidious methyl-reducing methanogen.</title>
        <authorList>
            <person name="Nobu M.K."/>
            <person name="Narihiro T."/>
            <person name="Kuroda K."/>
            <person name="Mei R."/>
            <person name="Liu W.T."/>
        </authorList>
    </citation>
    <scope>NUCLEOTIDE SEQUENCE [LARGE SCALE GENOMIC DNA]</scope>
    <source>
        <strain evidence="5">U1lsi0528_Bin055</strain>
    </source>
</reference>
<gene>
    <name evidence="5" type="primary">vat_3</name>
    <name evidence="5" type="ORF">AMQ22_02274</name>
</gene>
<evidence type="ECO:0000256" key="3">
    <source>
        <dbReference type="ARBA" id="ARBA00022840"/>
    </source>
</evidence>
<evidence type="ECO:0000256" key="2">
    <source>
        <dbReference type="ARBA" id="ARBA00022741"/>
    </source>
</evidence>
<name>A0A150IJE3_9EURY</name>
<dbReference type="GO" id="GO:0005524">
    <property type="term" value="F:ATP binding"/>
    <property type="evidence" value="ECO:0007669"/>
    <property type="project" value="UniProtKB-KW"/>
</dbReference>
<dbReference type="FunFam" id="3.40.50.300:FF:000018">
    <property type="entry name" value="Cell division control 48"/>
    <property type="match status" value="1"/>
</dbReference>